<organism evidence="1 2">
    <name type="scientific">Papaver somniferum</name>
    <name type="common">Opium poppy</name>
    <dbReference type="NCBI Taxonomy" id="3469"/>
    <lineage>
        <taxon>Eukaryota</taxon>
        <taxon>Viridiplantae</taxon>
        <taxon>Streptophyta</taxon>
        <taxon>Embryophyta</taxon>
        <taxon>Tracheophyta</taxon>
        <taxon>Spermatophyta</taxon>
        <taxon>Magnoliopsida</taxon>
        <taxon>Ranunculales</taxon>
        <taxon>Papaveraceae</taxon>
        <taxon>Papaveroideae</taxon>
        <taxon>Papaver</taxon>
    </lineage>
</organism>
<evidence type="ECO:0000313" key="1">
    <source>
        <dbReference type="EMBL" id="RZC52449.1"/>
    </source>
</evidence>
<dbReference type="Gene3D" id="2.40.50.140">
    <property type="entry name" value="Nucleic acid-binding proteins"/>
    <property type="match status" value="1"/>
</dbReference>
<reference evidence="1 2" key="1">
    <citation type="journal article" date="2018" name="Science">
        <title>The opium poppy genome and morphinan production.</title>
        <authorList>
            <person name="Guo L."/>
            <person name="Winzer T."/>
            <person name="Yang X."/>
            <person name="Li Y."/>
            <person name="Ning Z."/>
            <person name="He Z."/>
            <person name="Teodor R."/>
            <person name="Lu Y."/>
            <person name="Bowser T.A."/>
            <person name="Graham I.A."/>
            <person name="Ye K."/>
        </authorList>
    </citation>
    <scope>NUCLEOTIDE SEQUENCE [LARGE SCALE GENOMIC DNA]</scope>
    <source>
        <strain evidence="2">cv. HN1</strain>
        <tissue evidence="1">Leaves</tissue>
    </source>
</reference>
<proteinExistence type="predicted"/>
<dbReference type="AlphaFoldDB" id="A0A4Y7IY79"/>
<accession>A0A4Y7IY79</accession>
<protein>
    <submittedName>
        <fullName evidence="1">Uncharacterized protein</fullName>
    </submittedName>
</protein>
<dbReference type="Gramene" id="RZC52449">
    <property type="protein sequence ID" value="RZC52449"/>
    <property type="gene ID" value="C5167_020876"/>
</dbReference>
<dbReference type="Proteomes" id="UP000316621">
    <property type="component" value="Chromosome 2"/>
</dbReference>
<dbReference type="EMBL" id="CM010716">
    <property type="protein sequence ID" value="RZC52449.1"/>
    <property type="molecule type" value="Genomic_DNA"/>
</dbReference>
<keyword evidence="2" id="KW-1185">Reference proteome</keyword>
<name>A0A4Y7IY79_PAPSO</name>
<sequence length="185" mass="20488">MFHARTNTRKHMVTLWGESTSELTRNLEEHGLNPLPVVAVVAGLYVKQYLGKASLSSANATKITLTSILQRSCILEKGLPAEHLHLKSHSQRELITIRQPNPLLTLKTLDVVAKGEVEGLATVHAAFESLIVVFQDYLILITPYNMKYLEIPSFTVAKFPSPPLAPTPTISARDTPKSFVLKMSM</sequence>
<dbReference type="InterPro" id="IPR012340">
    <property type="entry name" value="NA-bd_OB-fold"/>
</dbReference>
<evidence type="ECO:0000313" key="2">
    <source>
        <dbReference type="Proteomes" id="UP000316621"/>
    </source>
</evidence>
<gene>
    <name evidence="1" type="ORF">C5167_020876</name>
</gene>